<evidence type="ECO:0000313" key="4">
    <source>
        <dbReference type="EMBL" id="WUR02733.1"/>
    </source>
</evidence>
<dbReference type="PANTHER" id="PTHR16821:SF2">
    <property type="entry name" value="FRATAXIN, MITOCHONDRIAL"/>
    <property type="match status" value="1"/>
</dbReference>
<sequence length="102" mass="12004">MLEIKKKYLEMIDSGFNLILEKLEPYSNNIIENEGSINLSISKIGEYLFNRQPSSLQLWGSSPLTGPSRFRMEEKEWIHEKKNIPLKKYLELEVSDICQKRN</sequence>
<dbReference type="EMBL" id="CP142727">
    <property type="protein sequence ID" value="WUR02733.1"/>
    <property type="molecule type" value="Genomic_DNA"/>
</dbReference>
<evidence type="ECO:0000256" key="1">
    <source>
        <dbReference type="ARBA" id="ARBA00008183"/>
    </source>
</evidence>
<dbReference type="SMART" id="SM01219">
    <property type="entry name" value="Frataxin_Cyay"/>
    <property type="match status" value="1"/>
</dbReference>
<name>A0AAX4J9W8_9MICR</name>
<dbReference type="GO" id="GO:0034986">
    <property type="term" value="F:iron chaperone activity"/>
    <property type="evidence" value="ECO:0007669"/>
    <property type="project" value="TreeGrafter"/>
</dbReference>
<dbReference type="PANTHER" id="PTHR16821">
    <property type="entry name" value="FRATAXIN"/>
    <property type="match status" value="1"/>
</dbReference>
<dbReference type="GO" id="GO:0008198">
    <property type="term" value="F:ferrous iron binding"/>
    <property type="evidence" value="ECO:0007669"/>
    <property type="project" value="TreeGrafter"/>
</dbReference>
<dbReference type="PROSITE" id="PS50810">
    <property type="entry name" value="FRATAXIN_2"/>
    <property type="match status" value="1"/>
</dbReference>
<dbReference type="KEGG" id="vnx:VNE69_02252"/>
<keyword evidence="2" id="KW-0410">Iron transport</keyword>
<organism evidence="4 5">
    <name type="scientific">Vairimorpha necatrix</name>
    <dbReference type="NCBI Taxonomy" id="6039"/>
    <lineage>
        <taxon>Eukaryota</taxon>
        <taxon>Fungi</taxon>
        <taxon>Fungi incertae sedis</taxon>
        <taxon>Microsporidia</taxon>
        <taxon>Nosematidae</taxon>
        <taxon>Vairimorpha</taxon>
    </lineage>
</organism>
<dbReference type="InterPro" id="IPR002908">
    <property type="entry name" value="Frataxin/CyaY"/>
</dbReference>
<keyword evidence="3" id="KW-0408">Iron</keyword>
<dbReference type="GO" id="GO:0016226">
    <property type="term" value="P:iron-sulfur cluster assembly"/>
    <property type="evidence" value="ECO:0007669"/>
    <property type="project" value="InterPro"/>
</dbReference>
<evidence type="ECO:0000313" key="5">
    <source>
        <dbReference type="Proteomes" id="UP001334084"/>
    </source>
</evidence>
<dbReference type="RefSeq" id="XP_065328878.1">
    <property type="nucleotide sequence ID" value="XM_065472806.1"/>
</dbReference>
<dbReference type="Pfam" id="PF01491">
    <property type="entry name" value="Frataxin_Cyay"/>
    <property type="match status" value="1"/>
</dbReference>
<dbReference type="GO" id="GO:0008199">
    <property type="term" value="F:ferric iron binding"/>
    <property type="evidence" value="ECO:0007669"/>
    <property type="project" value="InterPro"/>
</dbReference>
<keyword evidence="2" id="KW-0813">Transport</keyword>
<dbReference type="AlphaFoldDB" id="A0AAX4J9W8"/>
<dbReference type="GO" id="GO:0004322">
    <property type="term" value="F:ferroxidase activity"/>
    <property type="evidence" value="ECO:0007669"/>
    <property type="project" value="TreeGrafter"/>
</dbReference>
<keyword evidence="2" id="KW-0406">Ion transport</keyword>
<dbReference type="GO" id="GO:0006826">
    <property type="term" value="P:iron ion transport"/>
    <property type="evidence" value="ECO:0007669"/>
    <property type="project" value="UniProtKB-KW"/>
</dbReference>
<protein>
    <submittedName>
        <fullName evidence="4">Frataxin</fullName>
    </submittedName>
</protein>
<dbReference type="SUPFAM" id="SSF55387">
    <property type="entry name" value="Frataxin/Nqo15-like"/>
    <property type="match status" value="1"/>
</dbReference>
<keyword evidence="5" id="KW-1185">Reference proteome</keyword>
<dbReference type="Proteomes" id="UP001334084">
    <property type="component" value="Chromosome 2"/>
</dbReference>
<accession>A0AAX4J9W8</accession>
<dbReference type="GO" id="GO:0051537">
    <property type="term" value="F:2 iron, 2 sulfur cluster binding"/>
    <property type="evidence" value="ECO:0007669"/>
    <property type="project" value="TreeGrafter"/>
</dbReference>
<proteinExistence type="inferred from homology"/>
<dbReference type="GO" id="GO:0006879">
    <property type="term" value="P:intracellular iron ion homeostasis"/>
    <property type="evidence" value="ECO:0007669"/>
    <property type="project" value="TreeGrafter"/>
</dbReference>
<comment type="similarity">
    <text evidence="1">Belongs to the frataxin family.</text>
</comment>
<dbReference type="InterPro" id="IPR036524">
    <property type="entry name" value="Frataxin/CyaY_sf"/>
</dbReference>
<dbReference type="GeneID" id="90540542"/>
<evidence type="ECO:0000256" key="2">
    <source>
        <dbReference type="ARBA" id="ARBA00022496"/>
    </source>
</evidence>
<dbReference type="GO" id="GO:0005739">
    <property type="term" value="C:mitochondrion"/>
    <property type="evidence" value="ECO:0007669"/>
    <property type="project" value="TreeGrafter"/>
</dbReference>
<evidence type="ECO:0000256" key="3">
    <source>
        <dbReference type="ARBA" id="ARBA00023004"/>
    </source>
</evidence>
<dbReference type="Gene3D" id="3.30.920.10">
    <property type="entry name" value="Frataxin/CyaY"/>
    <property type="match status" value="1"/>
</dbReference>
<reference evidence="4" key="1">
    <citation type="journal article" date="2024" name="BMC Genomics">
        <title>Functional annotation of a divergent genome using sequence and structure-based similarity.</title>
        <authorList>
            <person name="Svedberg D."/>
            <person name="Winiger R.R."/>
            <person name="Berg A."/>
            <person name="Sharma H."/>
            <person name="Tellgren-Roth C."/>
            <person name="Debrunner-Vossbrinck B.A."/>
            <person name="Vossbrinck C.R."/>
            <person name="Barandun J."/>
        </authorList>
    </citation>
    <scope>NUCLEOTIDE SEQUENCE</scope>
    <source>
        <strain evidence="4">Illinois isolate</strain>
    </source>
</reference>
<gene>
    <name evidence="4" type="ORF">VNE69_02252</name>
</gene>